<evidence type="ECO:0000256" key="2">
    <source>
        <dbReference type="SAM" id="SignalP"/>
    </source>
</evidence>
<protein>
    <submittedName>
        <fullName evidence="3">Uncharacterized protein</fullName>
    </submittedName>
</protein>
<feature type="region of interest" description="Disordered" evidence="1">
    <location>
        <begin position="306"/>
        <end position="351"/>
    </location>
</feature>
<dbReference type="OrthoDB" id="3777113at2"/>
<dbReference type="RefSeq" id="WP_089954825.1">
    <property type="nucleotide sequence ID" value="NZ_FOFR01000013.1"/>
</dbReference>
<dbReference type="STRING" id="402600.SAMN05216188_11332"/>
<dbReference type="EMBL" id="FOFR01000013">
    <property type="protein sequence ID" value="SER59685.1"/>
    <property type="molecule type" value="Genomic_DNA"/>
</dbReference>
<dbReference type="AlphaFoldDB" id="A0A1H9QHM9"/>
<feature type="signal peptide" evidence="2">
    <location>
        <begin position="1"/>
        <end position="19"/>
    </location>
</feature>
<evidence type="ECO:0000256" key="1">
    <source>
        <dbReference type="SAM" id="MobiDB-lite"/>
    </source>
</evidence>
<organism evidence="3 4">
    <name type="scientific">Lentzea xinjiangensis</name>
    <dbReference type="NCBI Taxonomy" id="402600"/>
    <lineage>
        <taxon>Bacteria</taxon>
        <taxon>Bacillati</taxon>
        <taxon>Actinomycetota</taxon>
        <taxon>Actinomycetes</taxon>
        <taxon>Pseudonocardiales</taxon>
        <taxon>Pseudonocardiaceae</taxon>
        <taxon>Lentzea</taxon>
    </lineage>
</organism>
<gene>
    <name evidence="3" type="ORF">SAMN05216188_11332</name>
</gene>
<keyword evidence="4" id="KW-1185">Reference proteome</keyword>
<name>A0A1H9QHM9_9PSEU</name>
<feature type="chain" id="PRO_5011617402" evidence="2">
    <location>
        <begin position="20"/>
        <end position="420"/>
    </location>
</feature>
<evidence type="ECO:0000313" key="3">
    <source>
        <dbReference type="EMBL" id="SER59685.1"/>
    </source>
</evidence>
<evidence type="ECO:0000313" key="4">
    <source>
        <dbReference type="Proteomes" id="UP000199352"/>
    </source>
</evidence>
<dbReference type="Proteomes" id="UP000199352">
    <property type="component" value="Unassembled WGS sequence"/>
</dbReference>
<proteinExistence type="predicted"/>
<feature type="compositionally biased region" description="Pro residues" evidence="1">
    <location>
        <begin position="312"/>
        <end position="329"/>
    </location>
</feature>
<sequence length="420" mass="40815">MRYAIVVLLLLLCPAPARAADIGGFTLSARAAPVSVLLHSDLIPVPAEPQGEVHLSYTRTELGSGPIGRSVASSLWPGAAVGTGLPQLVGFAYPVQANAAHPGGPADESKPGMRATAGAARAESSAGARQGVPFLLTADGVTSSSVSAVGATEARSAAVTSVQTISLLAGLVVVSGVRFESVAVSDGGKGSGTSAFSVAEITVLGQKFPVEAPGAPPDGLLKVLEPLGITLTWPAAATKLDGTSATSTSRGLVLTVDVLALRTGLGLGGILDGVLAPLLPEELVPLLNPLRKMVVVVGDTEAAANASASAPSTPPDAAPAPAPAAPVPPGGEAAAPLAPSPGSPPVAGVAPPKAVAPVASARTKPGSVLGFPGVPALLVLAGLGVAAAGAFGVKSFGTFLLGGAPCPSGHPTGVPDLRNG</sequence>
<dbReference type="NCBIfam" id="NF040603">
    <property type="entry name" value="choice_anch_P"/>
    <property type="match status" value="1"/>
</dbReference>
<accession>A0A1H9QHM9</accession>
<reference evidence="4" key="1">
    <citation type="submission" date="2016-10" db="EMBL/GenBank/DDBJ databases">
        <authorList>
            <person name="Varghese N."/>
            <person name="Submissions S."/>
        </authorList>
    </citation>
    <scope>NUCLEOTIDE SEQUENCE [LARGE SCALE GENOMIC DNA]</scope>
    <source>
        <strain evidence="4">CGMCC 4.3525</strain>
    </source>
</reference>
<keyword evidence="2" id="KW-0732">Signal</keyword>